<evidence type="ECO:0008006" key="4">
    <source>
        <dbReference type="Google" id="ProtNLM"/>
    </source>
</evidence>
<gene>
    <name evidence="3" type="ORF">MNBD_IGNAVI01-2857</name>
</gene>
<keyword evidence="2" id="KW-1133">Transmembrane helix</keyword>
<keyword evidence="2" id="KW-0812">Transmembrane</keyword>
<evidence type="ECO:0000313" key="3">
    <source>
        <dbReference type="EMBL" id="VAX17948.1"/>
    </source>
</evidence>
<accession>A0A3B1C2A5</accession>
<keyword evidence="1" id="KW-0175">Coiled coil</keyword>
<feature type="transmembrane region" description="Helical" evidence="2">
    <location>
        <begin position="18"/>
        <end position="36"/>
    </location>
</feature>
<evidence type="ECO:0000256" key="2">
    <source>
        <dbReference type="SAM" id="Phobius"/>
    </source>
</evidence>
<protein>
    <recommendedName>
        <fullName evidence="4">Cell division protein FtsL</fullName>
    </recommendedName>
</protein>
<proteinExistence type="predicted"/>
<dbReference type="AlphaFoldDB" id="A0A3B1C2A5"/>
<name>A0A3B1C2A5_9ZZZZ</name>
<reference evidence="3" key="1">
    <citation type="submission" date="2018-06" db="EMBL/GenBank/DDBJ databases">
        <authorList>
            <person name="Zhirakovskaya E."/>
        </authorList>
    </citation>
    <scope>NUCLEOTIDE SEQUENCE</scope>
</reference>
<sequence>MKKKRTKKSKSKISLGKILLNVVVPIVGSIFIYLVLHTENRYLLKEVDLLDQELGAIQNRLEIKIAEVQKLQSEDRIVKLAEERLGMVRIEQPLEQLFVSQEKINRIKKIVNSKYE</sequence>
<feature type="coiled-coil region" evidence="1">
    <location>
        <begin position="54"/>
        <end position="83"/>
    </location>
</feature>
<organism evidence="3">
    <name type="scientific">hydrothermal vent metagenome</name>
    <dbReference type="NCBI Taxonomy" id="652676"/>
    <lineage>
        <taxon>unclassified sequences</taxon>
        <taxon>metagenomes</taxon>
        <taxon>ecological metagenomes</taxon>
    </lineage>
</organism>
<evidence type="ECO:0000256" key="1">
    <source>
        <dbReference type="SAM" id="Coils"/>
    </source>
</evidence>
<dbReference type="EMBL" id="UOGD01000088">
    <property type="protein sequence ID" value="VAX17948.1"/>
    <property type="molecule type" value="Genomic_DNA"/>
</dbReference>
<keyword evidence="2" id="KW-0472">Membrane</keyword>